<dbReference type="AlphaFoldDB" id="A0A561EL25"/>
<protein>
    <recommendedName>
        <fullName evidence="2">DUF2470 domain-containing protein</fullName>
    </recommendedName>
</protein>
<accession>A0A561EL25</accession>
<organism evidence="3 4">
    <name type="scientific">Kitasatospora atroaurantiaca</name>
    <dbReference type="NCBI Taxonomy" id="285545"/>
    <lineage>
        <taxon>Bacteria</taxon>
        <taxon>Bacillati</taxon>
        <taxon>Actinomycetota</taxon>
        <taxon>Actinomycetes</taxon>
        <taxon>Kitasatosporales</taxon>
        <taxon>Streptomycetaceae</taxon>
        <taxon>Kitasatospora</taxon>
    </lineage>
</organism>
<keyword evidence="4" id="KW-1185">Reference proteome</keyword>
<dbReference type="RefSeq" id="WP_145788345.1">
    <property type="nucleotide sequence ID" value="NZ_BAAABR010000002.1"/>
</dbReference>
<evidence type="ECO:0000313" key="3">
    <source>
        <dbReference type="EMBL" id="TWE16318.1"/>
    </source>
</evidence>
<feature type="compositionally biased region" description="Low complexity" evidence="1">
    <location>
        <begin position="8"/>
        <end position="25"/>
    </location>
</feature>
<feature type="region of interest" description="Disordered" evidence="1">
    <location>
        <begin position="1"/>
        <end position="27"/>
    </location>
</feature>
<dbReference type="Pfam" id="PF10615">
    <property type="entry name" value="DUF2470"/>
    <property type="match status" value="1"/>
</dbReference>
<reference evidence="3 4" key="1">
    <citation type="submission" date="2019-06" db="EMBL/GenBank/DDBJ databases">
        <title>Sequencing the genomes of 1000 actinobacteria strains.</title>
        <authorList>
            <person name="Klenk H.-P."/>
        </authorList>
    </citation>
    <scope>NUCLEOTIDE SEQUENCE [LARGE SCALE GENOMIC DNA]</scope>
    <source>
        <strain evidence="3 4">DSM 41649</strain>
    </source>
</reference>
<comment type="caution">
    <text evidence="3">The sequence shown here is derived from an EMBL/GenBank/DDBJ whole genome shotgun (WGS) entry which is preliminary data.</text>
</comment>
<dbReference type="InterPro" id="IPR037119">
    <property type="entry name" value="Haem_oxidase_HugZ-like_sf"/>
</dbReference>
<dbReference type="SUPFAM" id="SSF50475">
    <property type="entry name" value="FMN-binding split barrel"/>
    <property type="match status" value="1"/>
</dbReference>
<dbReference type="EMBL" id="VIVR01000001">
    <property type="protein sequence ID" value="TWE16318.1"/>
    <property type="molecule type" value="Genomic_DNA"/>
</dbReference>
<evidence type="ECO:0000256" key="1">
    <source>
        <dbReference type="SAM" id="MobiDB-lite"/>
    </source>
</evidence>
<feature type="domain" description="DUF2470" evidence="2">
    <location>
        <begin position="182"/>
        <end position="264"/>
    </location>
</feature>
<sequence length="273" mass="29161">MPDADSQPTGTATRPTAAGGRPAPTSAERARTLLEFASSVVLDVPGIDLVNRPGIPPLVRCAVLPDRALAVLVETSSPLYRIASVARTAELVAELEAVDVAPVALPHRIRGRATAHGRLSALPNAGPEVLDGLFPRRPATGQALLRFALDHLAVEDLWGAECCVDLAAFTAAVPDPIAADEAAMLQHLAAAHPEQLRLLGAQALEHPSGLRGRQHPTDHPVDVRPVALDRFGLRVRLTSGARMLDARFEFHRPVTGPEQLPDAMHRLFAQVRH</sequence>
<proteinExistence type="predicted"/>
<dbReference type="Gene3D" id="3.20.180.10">
    <property type="entry name" value="PNP-oxidase-like"/>
    <property type="match status" value="1"/>
</dbReference>
<dbReference type="OrthoDB" id="3381348at2"/>
<dbReference type="Proteomes" id="UP000318416">
    <property type="component" value="Unassembled WGS sequence"/>
</dbReference>
<evidence type="ECO:0000259" key="2">
    <source>
        <dbReference type="Pfam" id="PF10615"/>
    </source>
</evidence>
<dbReference type="InterPro" id="IPR019595">
    <property type="entry name" value="DUF2470"/>
</dbReference>
<name>A0A561EL25_9ACTN</name>
<evidence type="ECO:0000313" key="4">
    <source>
        <dbReference type="Proteomes" id="UP000318416"/>
    </source>
</evidence>
<gene>
    <name evidence="3" type="ORF">FB465_1297</name>
</gene>